<name>A0A8X7P462_BRACI</name>
<dbReference type="OrthoDB" id="687381at2759"/>
<gene>
    <name evidence="1" type="ORF">Bca52824_095077</name>
</gene>
<evidence type="ECO:0000313" key="1">
    <source>
        <dbReference type="EMBL" id="KAG2243084.1"/>
    </source>
</evidence>
<organism evidence="1 2">
    <name type="scientific">Brassica carinata</name>
    <name type="common">Ethiopian mustard</name>
    <name type="synonym">Abyssinian cabbage</name>
    <dbReference type="NCBI Taxonomy" id="52824"/>
    <lineage>
        <taxon>Eukaryota</taxon>
        <taxon>Viridiplantae</taxon>
        <taxon>Streptophyta</taxon>
        <taxon>Embryophyta</taxon>
        <taxon>Tracheophyta</taxon>
        <taxon>Spermatophyta</taxon>
        <taxon>Magnoliopsida</taxon>
        <taxon>eudicotyledons</taxon>
        <taxon>Gunneridae</taxon>
        <taxon>Pentapetalae</taxon>
        <taxon>rosids</taxon>
        <taxon>malvids</taxon>
        <taxon>Brassicales</taxon>
        <taxon>Brassicaceae</taxon>
        <taxon>Brassiceae</taxon>
        <taxon>Brassica</taxon>
    </lineage>
</organism>
<feature type="non-terminal residue" evidence="1">
    <location>
        <position position="63"/>
    </location>
</feature>
<comment type="caution">
    <text evidence="1">The sequence shown here is derived from an EMBL/GenBank/DDBJ whole genome shotgun (WGS) entry which is preliminary data.</text>
</comment>
<evidence type="ECO:0000313" key="2">
    <source>
        <dbReference type="Proteomes" id="UP000886595"/>
    </source>
</evidence>
<keyword evidence="2" id="KW-1185">Reference proteome</keyword>
<dbReference type="Proteomes" id="UP000886595">
    <property type="component" value="Unassembled WGS sequence"/>
</dbReference>
<protein>
    <submittedName>
        <fullName evidence="1">Uncharacterized protein</fullName>
    </submittedName>
</protein>
<reference evidence="1 2" key="1">
    <citation type="submission" date="2020-02" db="EMBL/GenBank/DDBJ databases">
        <authorList>
            <person name="Ma Q."/>
            <person name="Huang Y."/>
            <person name="Song X."/>
            <person name="Pei D."/>
        </authorList>
    </citation>
    <scope>NUCLEOTIDE SEQUENCE [LARGE SCALE GENOMIC DNA]</scope>
    <source>
        <strain evidence="1">Sxm20200214</strain>
        <tissue evidence="1">Leaf</tissue>
    </source>
</reference>
<accession>A0A8X7P462</accession>
<proteinExistence type="predicted"/>
<dbReference type="AlphaFoldDB" id="A0A8X7P462"/>
<sequence>SSIFYGASMVFLDSNVQETRSYLSWLDSNLDVANGVMQRWSPSRVSDLGDLFSYMIQAAAKVL</sequence>
<dbReference type="EMBL" id="JAAMPC010000272">
    <property type="protein sequence ID" value="KAG2243084.1"/>
    <property type="molecule type" value="Genomic_DNA"/>
</dbReference>